<evidence type="ECO:0000313" key="15">
    <source>
        <dbReference type="EMBL" id="RKP49657.1"/>
    </source>
</evidence>
<dbReference type="GO" id="GO:0038023">
    <property type="term" value="F:signaling receptor activity"/>
    <property type="evidence" value="ECO:0007669"/>
    <property type="project" value="InterPro"/>
</dbReference>
<evidence type="ECO:0000256" key="12">
    <source>
        <dbReference type="PROSITE-ProRule" id="PRU01360"/>
    </source>
</evidence>
<accession>A0A494XFW1</accession>
<evidence type="ECO:0000256" key="10">
    <source>
        <dbReference type="ARBA" id="ARBA00023170"/>
    </source>
</evidence>
<dbReference type="NCBIfam" id="TIGR01783">
    <property type="entry name" value="TonB-siderophor"/>
    <property type="match status" value="1"/>
</dbReference>
<dbReference type="PANTHER" id="PTHR32552:SF74">
    <property type="entry name" value="HYDROXAMATE SIDEROPHORE RECEPTOR FHUE"/>
    <property type="match status" value="1"/>
</dbReference>
<dbReference type="Gene3D" id="3.55.50.30">
    <property type="match status" value="1"/>
</dbReference>
<dbReference type="InterPro" id="IPR039426">
    <property type="entry name" value="TonB-dep_rcpt-like"/>
</dbReference>
<keyword evidence="8 13" id="KW-0798">TonB box</keyword>
<keyword evidence="3 12" id="KW-0813">Transport</keyword>
<evidence type="ECO:0000256" key="13">
    <source>
        <dbReference type="RuleBase" id="RU003357"/>
    </source>
</evidence>
<dbReference type="GO" id="GO:0015891">
    <property type="term" value="P:siderophore transport"/>
    <property type="evidence" value="ECO:0007669"/>
    <property type="project" value="InterPro"/>
</dbReference>
<dbReference type="InterPro" id="IPR011662">
    <property type="entry name" value="Secretin/TonB_short_N"/>
</dbReference>
<evidence type="ECO:0000313" key="16">
    <source>
        <dbReference type="Proteomes" id="UP000270342"/>
    </source>
</evidence>
<dbReference type="Gene3D" id="2.170.130.10">
    <property type="entry name" value="TonB-dependent receptor, plug domain"/>
    <property type="match status" value="1"/>
</dbReference>
<dbReference type="InterPro" id="IPR000531">
    <property type="entry name" value="Beta-barrel_TonB"/>
</dbReference>
<dbReference type="CDD" id="cd01347">
    <property type="entry name" value="ligand_gated_channel"/>
    <property type="match status" value="1"/>
</dbReference>
<keyword evidence="6 12" id="KW-0812">Transmembrane</keyword>
<keyword evidence="4 12" id="KW-1134">Transmembrane beta strand</keyword>
<dbReference type="InterPro" id="IPR037066">
    <property type="entry name" value="Plug_dom_sf"/>
</dbReference>
<comment type="caution">
    <text evidence="15">The sequence shown here is derived from an EMBL/GenBank/DDBJ whole genome shotgun (WGS) entry which is preliminary data.</text>
</comment>
<dbReference type="SUPFAM" id="SSF56935">
    <property type="entry name" value="Porins"/>
    <property type="match status" value="1"/>
</dbReference>
<dbReference type="AlphaFoldDB" id="A0A494XFW1"/>
<comment type="similarity">
    <text evidence="2 12 13">Belongs to the TonB-dependent receptor family.</text>
</comment>
<evidence type="ECO:0000256" key="2">
    <source>
        <dbReference type="ARBA" id="ARBA00009810"/>
    </source>
</evidence>
<dbReference type="GO" id="GO:0015344">
    <property type="term" value="F:siderophore uptake transmembrane transporter activity"/>
    <property type="evidence" value="ECO:0007669"/>
    <property type="project" value="TreeGrafter"/>
</dbReference>
<organism evidence="15 16">
    <name type="scientific">Pararobbsia silviterrae</name>
    <dbReference type="NCBI Taxonomy" id="1792498"/>
    <lineage>
        <taxon>Bacteria</taxon>
        <taxon>Pseudomonadati</taxon>
        <taxon>Pseudomonadota</taxon>
        <taxon>Betaproteobacteria</taxon>
        <taxon>Burkholderiales</taxon>
        <taxon>Burkholderiaceae</taxon>
        <taxon>Pararobbsia</taxon>
    </lineage>
</organism>
<dbReference type="SMART" id="SM00965">
    <property type="entry name" value="STN"/>
    <property type="match status" value="1"/>
</dbReference>
<keyword evidence="7" id="KW-0408">Iron</keyword>
<feature type="domain" description="Secretin/TonB short N-terminal" evidence="14">
    <location>
        <begin position="87"/>
        <end position="138"/>
    </location>
</feature>
<dbReference type="GO" id="GO:0009279">
    <property type="term" value="C:cell outer membrane"/>
    <property type="evidence" value="ECO:0007669"/>
    <property type="project" value="UniProtKB-SubCell"/>
</dbReference>
<proteinExistence type="inferred from homology"/>
<keyword evidence="5" id="KW-0406">Ion transport</keyword>
<evidence type="ECO:0000256" key="1">
    <source>
        <dbReference type="ARBA" id="ARBA00004571"/>
    </source>
</evidence>
<evidence type="ECO:0000256" key="6">
    <source>
        <dbReference type="ARBA" id="ARBA00022692"/>
    </source>
</evidence>
<dbReference type="PROSITE" id="PS52016">
    <property type="entry name" value="TONB_DEPENDENT_REC_3"/>
    <property type="match status" value="1"/>
</dbReference>
<evidence type="ECO:0000256" key="5">
    <source>
        <dbReference type="ARBA" id="ARBA00022496"/>
    </source>
</evidence>
<evidence type="ECO:0000259" key="14">
    <source>
        <dbReference type="SMART" id="SM00965"/>
    </source>
</evidence>
<name>A0A494XFW1_9BURK</name>
<evidence type="ECO:0000256" key="3">
    <source>
        <dbReference type="ARBA" id="ARBA00022448"/>
    </source>
</evidence>
<evidence type="ECO:0000256" key="7">
    <source>
        <dbReference type="ARBA" id="ARBA00023004"/>
    </source>
</evidence>
<evidence type="ECO:0000256" key="11">
    <source>
        <dbReference type="ARBA" id="ARBA00023237"/>
    </source>
</evidence>
<evidence type="ECO:0000256" key="9">
    <source>
        <dbReference type="ARBA" id="ARBA00023136"/>
    </source>
</evidence>
<sequence length="840" mass="90292">MPSHPHWPNRAHADAHSRTLAPACRERALACAIRLASVRWTLAGVSLAAASFGAYAQGNGVSVKHSYAIAAGALDDVLTRFASASGTEVSIDASLTRGKRSAGLAGEYTIQDGFAEIVRGQGLEVLRSADGVYSLRAANTPPAAGAAINDMTLPTVVVSDSAASDAEIARVNPPLTIGSKSPLAQRDIPNSVTVVTQQQLQSQNATTLDDAIKAVPGVTVNQFQNDLTAYYSRGFPIRTFQLDGVPTVIPSSGGGMSADGLIAYDRVEILRGPAGLFNGMGGDGGVIDLVRKRAPSTFEASAQVSVGTYADRREQVDIGGPLNAADTLRGRLVAMQHDEHEMQDGSWQRDQQLYGTLEADLTPTTLVRTGFSYSHISGHVPYGWPSYDDYSPVYPSRSAYLGASWDHQDIQTTNGFVSIEQQLSHGWTAKVAYNHTQYHSMLLNGIPGDYVDPATGIADLYSYSGHDNNTEDALDVFATGPFRLFGRTHHLTFGANYLHQSDQFTQAFINPDTGLDYWGDVYTNLYNNAAYSDAFAGGGGQDAKTVTNQYGVYGNARFSVTDPVTLIVGGRVTWWHSVLDPNADAYWNQYGDTHEDNRIGPKVTPFVGLVYDLNDTYSAYTSYTSIFVPQTSEYTVNGQIIKPVTGSQYEVGLKGEYLGGRLNTGVALFQVTEQNRAMTDPANPGYYVAQGKARSRGIELTASGEVLPGLTVSGGYTYTATQTFDQSVSVGSSFSVTTPKHLFKLWTDYHLPGVLNKWDIGATTYVTSGTYAADGTNRLPAPGYMTIDANIGYRITKTVSASLSVTNLLNRTYILTSAGAGGNYYGDPAKVLFTLRYAMQ</sequence>
<comment type="subcellular location">
    <subcellularLocation>
        <location evidence="1 12">Cell outer membrane</location>
        <topology evidence="1 12">Multi-pass membrane protein</topology>
    </subcellularLocation>
</comment>
<evidence type="ECO:0000256" key="4">
    <source>
        <dbReference type="ARBA" id="ARBA00022452"/>
    </source>
</evidence>
<evidence type="ECO:0000256" key="8">
    <source>
        <dbReference type="ARBA" id="ARBA00023077"/>
    </source>
</evidence>
<keyword evidence="5" id="KW-0410">Iron transport</keyword>
<keyword evidence="10 15" id="KW-0675">Receptor</keyword>
<dbReference type="Gene3D" id="2.40.170.20">
    <property type="entry name" value="TonB-dependent receptor, beta-barrel domain"/>
    <property type="match status" value="1"/>
</dbReference>
<gene>
    <name evidence="15" type="ORF">D7S86_20415</name>
</gene>
<dbReference type="InterPro" id="IPR012910">
    <property type="entry name" value="Plug_dom"/>
</dbReference>
<protein>
    <submittedName>
        <fullName evidence="15">TonB-dependent siderophore receptor</fullName>
    </submittedName>
</protein>
<keyword evidence="11 12" id="KW-0998">Cell outer membrane</keyword>
<dbReference type="Pfam" id="PF00593">
    <property type="entry name" value="TonB_dep_Rec_b-barrel"/>
    <property type="match status" value="1"/>
</dbReference>
<dbReference type="Pfam" id="PF07715">
    <property type="entry name" value="Plug"/>
    <property type="match status" value="1"/>
</dbReference>
<dbReference type="PANTHER" id="PTHR32552">
    <property type="entry name" value="FERRICHROME IRON RECEPTOR-RELATED"/>
    <property type="match status" value="1"/>
</dbReference>
<dbReference type="InterPro" id="IPR036942">
    <property type="entry name" value="Beta-barrel_TonB_sf"/>
</dbReference>
<reference evidence="15 16" key="1">
    <citation type="submission" date="2018-10" db="EMBL/GenBank/DDBJ databases">
        <title>Robbsia sp. DHC34, isolated from soil.</title>
        <authorList>
            <person name="Gao Z.-H."/>
            <person name="Qiu L.-H."/>
        </authorList>
    </citation>
    <scope>NUCLEOTIDE SEQUENCE [LARGE SCALE GENOMIC DNA]</scope>
    <source>
        <strain evidence="15 16">DHC34</strain>
    </source>
</reference>
<dbReference type="EMBL" id="RBZU01000010">
    <property type="protein sequence ID" value="RKP49657.1"/>
    <property type="molecule type" value="Genomic_DNA"/>
</dbReference>
<keyword evidence="16" id="KW-1185">Reference proteome</keyword>
<dbReference type="Proteomes" id="UP000270342">
    <property type="component" value="Unassembled WGS sequence"/>
</dbReference>
<dbReference type="InterPro" id="IPR010105">
    <property type="entry name" value="TonB_sidphr_rcpt"/>
</dbReference>
<keyword evidence="9 12" id="KW-0472">Membrane</keyword>